<dbReference type="AlphaFoldDB" id="A0A835ISN3"/>
<evidence type="ECO:0000313" key="2">
    <source>
        <dbReference type="Proteomes" id="UP000631114"/>
    </source>
</evidence>
<gene>
    <name evidence="1" type="ORF">IFM89_001947</name>
</gene>
<dbReference type="OrthoDB" id="1930482at2759"/>
<dbReference type="Proteomes" id="UP000631114">
    <property type="component" value="Unassembled WGS sequence"/>
</dbReference>
<dbReference type="GO" id="GO:0036297">
    <property type="term" value="P:interstrand cross-link repair"/>
    <property type="evidence" value="ECO:0007669"/>
    <property type="project" value="InterPro"/>
</dbReference>
<dbReference type="PANTHER" id="PTHR14449">
    <property type="entry name" value="FANCONI ANEMIA GROUP F PROTEIN FANCF"/>
    <property type="match status" value="1"/>
</dbReference>
<protein>
    <submittedName>
        <fullName evidence="1">Uncharacterized protein</fullName>
    </submittedName>
</protein>
<dbReference type="EMBL" id="JADFTS010000001">
    <property type="protein sequence ID" value="KAF9623401.1"/>
    <property type="molecule type" value="Genomic_DNA"/>
</dbReference>
<organism evidence="1 2">
    <name type="scientific">Coptis chinensis</name>
    <dbReference type="NCBI Taxonomy" id="261450"/>
    <lineage>
        <taxon>Eukaryota</taxon>
        <taxon>Viridiplantae</taxon>
        <taxon>Streptophyta</taxon>
        <taxon>Embryophyta</taxon>
        <taxon>Tracheophyta</taxon>
        <taxon>Spermatophyta</taxon>
        <taxon>Magnoliopsida</taxon>
        <taxon>Ranunculales</taxon>
        <taxon>Ranunculaceae</taxon>
        <taxon>Coptidoideae</taxon>
        <taxon>Coptis</taxon>
    </lineage>
</organism>
<dbReference type="PANTHER" id="PTHR14449:SF2">
    <property type="entry name" value="FANCONI ANEMIA GROUP F PROTEIN"/>
    <property type="match status" value="1"/>
</dbReference>
<keyword evidence="2" id="KW-1185">Reference proteome</keyword>
<dbReference type="InterPro" id="IPR035428">
    <property type="entry name" value="FANCF"/>
</dbReference>
<comment type="caution">
    <text evidence="1">The sequence shown here is derived from an EMBL/GenBank/DDBJ whole genome shotgun (WGS) entry which is preliminary data.</text>
</comment>
<accession>A0A835ISN3</accession>
<reference evidence="1 2" key="1">
    <citation type="submission" date="2020-10" db="EMBL/GenBank/DDBJ databases">
        <title>The Coptis chinensis genome and diversification of protoberbering-type alkaloids.</title>
        <authorList>
            <person name="Wang B."/>
            <person name="Shu S."/>
            <person name="Song C."/>
            <person name="Liu Y."/>
        </authorList>
    </citation>
    <scope>NUCLEOTIDE SEQUENCE [LARGE SCALE GENOMIC DNA]</scope>
    <source>
        <strain evidence="1">HL-2020</strain>
        <tissue evidence="1">Leaf</tissue>
    </source>
</reference>
<dbReference type="GO" id="GO:0043240">
    <property type="term" value="C:Fanconi anaemia nuclear complex"/>
    <property type="evidence" value="ECO:0007669"/>
    <property type="project" value="InterPro"/>
</dbReference>
<evidence type="ECO:0000313" key="1">
    <source>
        <dbReference type="EMBL" id="KAF9623401.1"/>
    </source>
</evidence>
<sequence>MHASSSSSGVHFALKWCTGIVRDLSAYNLQQEIFLIAQYQEVQKLPHGRPQLLHSEQGHGIVGYLIALLSNQLNQLWKVSPILAAIAIPLWCPLFRLYMLEIETQFKGDSSKIRCCSCIKDGKKHIDCELAERIWCLYAIHIQGANLMENTISP</sequence>
<name>A0A835ISN3_9MAGN</name>
<proteinExistence type="predicted"/>